<dbReference type="EMBL" id="QSBI01000052">
    <property type="protein sequence ID" value="RGX05612.1"/>
    <property type="molecule type" value="Genomic_DNA"/>
</dbReference>
<dbReference type="Proteomes" id="UP000286031">
    <property type="component" value="Unassembled WGS sequence"/>
</dbReference>
<evidence type="ECO:0000313" key="1">
    <source>
        <dbReference type="EMBL" id="RGX05612.1"/>
    </source>
</evidence>
<dbReference type="AlphaFoldDB" id="A0A413EFU4"/>
<comment type="caution">
    <text evidence="1">The sequence shown here is derived from an EMBL/GenBank/DDBJ whole genome shotgun (WGS) entry which is preliminary data.</text>
</comment>
<proteinExistence type="predicted"/>
<dbReference type="RefSeq" id="WP_117596321.1">
    <property type="nucleotide sequence ID" value="NZ_JAQCPI010000060.1"/>
</dbReference>
<organism evidence="1 2">
    <name type="scientific">Bacteroides ovatus</name>
    <dbReference type="NCBI Taxonomy" id="28116"/>
    <lineage>
        <taxon>Bacteria</taxon>
        <taxon>Pseudomonadati</taxon>
        <taxon>Bacteroidota</taxon>
        <taxon>Bacteroidia</taxon>
        <taxon>Bacteroidales</taxon>
        <taxon>Bacteroidaceae</taxon>
        <taxon>Bacteroides</taxon>
    </lineage>
</organism>
<evidence type="ECO:0000313" key="2">
    <source>
        <dbReference type="Proteomes" id="UP000286031"/>
    </source>
</evidence>
<sequence length="513" mass="59125">MNIQKKLIEVLSQKATSPFFFLGSGFSRRYIGLEKWDELLKVFADKVGKPYGYYKSNANGNLPQVASLIAKDFQDKIWSDEKFFSFREKYGDNLTTDESAFKYAISEYLQSKLKPSISDYLNLSKEIEILQKLNVDSIITTNWDTFIEQLFPSYEVYIGQEELLFSNSILMGEIFKIHGSITEPDSLVVTQKDYDTFSIKNPYLAAKLITIFVEHPIIFIGYSLNDPNIISLISSIVSCLNTEKLRLLQNNLIFIEYNDDPNAIPEFKESSMLIGDTNLPICIVSAYSYEPVYNAINSIQRKIPAKVLRCCKEQFYQLILTQDPQNKMAVIDGNNIDKKSDIEFLWGIGVVSNQPSSIGYKSIGVNEIIKDVLNINKAHLDSDSILKLSIPECQGYVPKYKFLRDVGVNSIEKLKKSPYTGLLLYKKNDLENKSYKNTFAKKYSNKSIADLIKQLDKDKVCFFIIYAKLQSDDIELIEKFLVDNYEHYMVNKGQYRSYYRKLVCYYDLLKYGF</sequence>
<dbReference type="Pfam" id="PF13289">
    <property type="entry name" value="SIR2_2"/>
    <property type="match status" value="1"/>
</dbReference>
<reference evidence="1 2" key="1">
    <citation type="submission" date="2018-08" db="EMBL/GenBank/DDBJ databases">
        <title>A genome reference for cultivated species of the human gut microbiota.</title>
        <authorList>
            <person name="Zou Y."/>
            <person name="Xue W."/>
            <person name="Luo G."/>
        </authorList>
    </citation>
    <scope>NUCLEOTIDE SEQUENCE [LARGE SCALE GENOMIC DNA]</scope>
    <source>
        <strain evidence="1 2">AF04-46</strain>
    </source>
</reference>
<name>A0A413EFU4_BACOV</name>
<gene>
    <name evidence="1" type="ORF">DWV35_24810</name>
</gene>
<dbReference type="PIRSF" id="PIRSF014677">
    <property type="entry name" value="UCP014677"/>
    <property type="match status" value="1"/>
</dbReference>
<dbReference type="InterPro" id="IPR011202">
    <property type="entry name" value="UCP014677"/>
</dbReference>
<accession>A0A413EFU4</accession>
<protein>
    <submittedName>
        <fullName evidence="1">Uncharacterized protein</fullName>
    </submittedName>
</protein>